<dbReference type="RefSeq" id="WP_039681857.1">
    <property type="nucleotide sequence ID" value="NZ_CP010028.1"/>
</dbReference>
<name>A0A0A7KG15_9DEIO</name>
<keyword evidence="1" id="KW-0732">Signal</keyword>
<dbReference type="AlphaFoldDB" id="A0A0A7KG15"/>
<accession>A0A0A7KG15</accession>
<dbReference type="Pfam" id="PF16868">
    <property type="entry name" value="NMT1_3"/>
    <property type="match status" value="1"/>
</dbReference>
<feature type="signal peptide" evidence="1">
    <location>
        <begin position="1"/>
        <end position="18"/>
    </location>
</feature>
<dbReference type="HOGENOM" id="CLU_905271_0_0_0"/>
<sequence>MTRVLSLLLLSTLGLAQAADPVSFNVATGSPSGTYSAMFKNIGRVCTQSAYLKERGTGGSLDNIDLLMNNEVSLAFVQSDVLKARQQIDQDPRVANIKALLPLYDEEIHLFAKPPVTSKNFLGKTTVTGVQTFNDLKDKRVAAWGGSVITAKVLSAKLGVPYSIVPVKDQAAAFAALNGGQVDAVLAVIGQPAAWVKGLSGVRLVPLPFSAPLEGIYTSAKLLYPNLSVSGVPTVAVQSVLVTRDFKTPDKKERLLAYKKCAVGKLVNLQEDEGMHPKWQQVTFKTWPWPEYR</sequence>
<protein>
    <submittedName>
        <fullName evidence="2">TRAP ABC transporter substrate-binding protein</fullName>
    </submittedName>
</protein>
<dbReference type="Proteomes" id="UP000030634">
    <property type="component" value="Chromosome"/>
</dbReference>
<dbReference type="KEGG" id="dsw:QR90_02095"/>
<evidence type="ECO:0000256" key="1">
    <source>
        <dbReference type="SAM" id="SignalP"/>
    </source>
</evidence>
<reference evidence="3" key="1">
    <citation type="submission" date="2014-11" db="EMBL/GenBank/DDBJ databases">
        <title>Hymenobacter sp. DG25B genome submission.</title>
        <authorList>
            <person name="Jung H.-Y."/>
            <person name="Kim M.K."/>
            <person name="Srinivasan S."/>
            <person name="Lim S."/>
        </authorList>
    </citation>
    <scope>NUCLEOTIDE SEQUENCE [LARGE SCALE GENOMIC DNA]</scope>
    <source>
        <strain evidence="3">DY59</strain>
    </source>
</reference>
<feature type="chain" id="PRO_5002040618" evidence="1">
    <location>
        <begin position="19"/>
        <end position="293"/>
    </location>
</feature>
<proteinExistence type="predicted"/>
<dbReference type="PANTHER" id="PTHR42941:SF1">
    <property type="entry name" value="SLL1037 PROTEIN"/>
    <property type="match status" value="1"/>
</dbReference>
<evidence type="ECO:0000313" key="3">
    <source>
        <dbReference type="Proteomes" id="UP000030634"/>
    </source>
</evidence>
<dbReference type="Gene3D" id="3.40.190.10">
    <property type="entry name" value="Periplasmic binding protein-like II"/>
    <property type="match status" value="2"/>
</dbReference>
<organism evidence="2 3">
    <name type="scientific">Deinococcus radiopugnans</name>
    <dbReference type="NCBI Taxonomy" id="57497"/>
    <lineage>
        <taxon>Bacteria</taxon>
        <taxon>Thermotogati</taxon>
        <taxon>Deinococcota</taxon>
        <taxon>Deinococci</taxon>
        <taxon>Deinococcales</taxon>
        <taxon>Deinococcaceae</taxon>
        <taxon>Deinococcus</taxon>
    </lineage>
</organism>
<dbReference type="SUPFAM" id="SSF53850">
    <property type="entry name" value="Periplasmic binding protein-like II"/>
    <property type="match status" value="1"/>
</dbReference>
<evidence type="ECO:0000313" key="2">
    <source>
        <dbReference type="EMBL" id="AIZ44159.1"/>
    </source>
</evidence>
<dbReference type="InterPro" id="IPR011852">
    <property type="entry name" value="TRAP_TAXI"/>
</dbReference>
<dbReference type="PANTHER" id="PTHR42941">
    <property type="entry name" value="SLL1037 PROTEIN"/>
    <property type="match status" value="1"/>
</dbReference>
<gene>
    <name evidence="2" type="ORF">QR90_02095</name>
</gene>
<dbReference type="EMBL" id="CP010028">
    <property type="protein sequence ID" value="AIZ44159.1"/>
    <property type="molecule type" value="Genomic_DNA"/>
</dbReference>
<dbReference type="STRING" id="1182571.QR90_02095"/>